<accession>D0E8J7</accession>
<feature type="compositionally biased region" description="Low complexity" evidence="2">
    <location>
        <begin position="54"/>
        <end position="65"/>
    </location>
</feature>
<gene>
    <name evidence="4" type="ORF">ALOHA_HF130_AEPn_1_18c</name>
</gene>
<feature type="compositionally biased region" description="Low complexity" evidence="2">
    <location>
        <begin position="24"/>
        <end position="45"/>
    </location>
</feature>
<dbReference type="Gene3D" id="2.60.120.230">
    <property type="match status" value="2"/>
</dbReference>
<sequence length="584" mass="64814">MKFIITILATSLLIFSCGDKSNESSKSTGNGTGNQSTGTATAAGGTTAGGASGTSGAAGSTAGATASGGTGSTSAGTGTTGSTAGGTGTSKPPENTKFSKGPYGIGVKDILGEWTVATLDGDFEFKKHFDGSESYFFVMYAGTHNYSKALWGSSFANFIKATPKNVRLFLLSYNSTFKKDLEDQKKRFLNDIKSLDQKTQDHFKERVHFVVEDARKIKGALGDVIRKRPGLFFGLDRNQRIRELGSLSYMNSPPAFQWMAKEAEFFNFEIEREKKLNTKAKIVKAMDNFIHKGGWGSTHSSTFDVELPAKNDIEKYDTLLVDFDMSCEDHLDKNCPDWDHTARLFLCRKDDEKKCDLEVARWITTYKREGRWVTDISPVLALFGEGGKRKFRYTSPNKNSLVLNFRFSNEGKGMRPVAFQEIFKGGSFNQEYNKKQKQLTFKNDGSFKKVETYAILTGHGWGKDVDNCAEFCNHVHFITLNSKEKFMREHKIAGQTYGCMNQVNNGVVPNQYGTWILGRGGWCPGMDVLPWREDLTKALVSGENTLDYKALFKGTDYTPVPHPNANKQGLNASISLNSYLIFWK</sequence>
<name>D0E8J7_UNCHF</name>
<dbReference type="GO" id="GO:0016715">
    <property type="term" value="F:oxidoreductase activity, acting on paired donors, with incorporation or reduction of molecular oxygen, reduced ascorbate as one donor, and incorporation of one atom of oxygen"/>
    <property type="evidence" value="ECO:0007669"/>
    <property type="project" value="InterPro"/>
</dbReference>
<organism evidence="4">
    <name type="scientific">Uncultured bacterium HF130_AEPn_1</name>
    <dbReference type="NCBI Taxonomy" id="663362"/>
    <lineage>
        <taxon>Bacteria</taxon>
        <taxon>environmental samples</taxon>
    </lineage>
</organism>
<dbReference type="InterPro" id="IPR014784">
    <property type="entry name" value="Cu2_ascorb_mOase-like_C"/>
</dbReference>
<keyword evidence="1" id="KW-1015">Disulfide bond</keyword>
<dbReference type="InterPro" id="IPR015197">
    <property type="entry name" value="PngaseF_C"/>
</dbReference>
<dbReference type="PROSITE" id="PS51257">
    <property type="entry name" value="PROKAR_LIPOPROTEIN"/>
    <property type="match status" value="1"/>
</dbReference>
<feature type="domain" description="Peptide-N-glycosidase F N-terminal" evidence="3">
    <location>
        <begin position="282"/>
        <end position="405"/>
    </location>
</feature>
<proteinExistence type="predicted"/>
<dbReference type="Pfam" id="PF09113">
    <property type="entry name" value="N-glycanase_C"/>
    <property type="match status" value="1"/>
</dbReference>
<dbReference type="SMART" id="SM01290">
    <property type="entry name" value="N-glycanase_N"/>
    <property type="match status" value="1"/>
</dbReference>
<evidence type="ECO:0000259" key="3">
    <source>
        <dbReference type="SMART" id="SM01290"/>
    </source>
</evidence>
<feature type="compositionally biased region" description="Low complexity" evidence="2">
    <location>
        <begin position="72"/>
        <end position="82"/>
    </location>
</feature>
<dbReference type="PANTHER" id="PTHR39319:SF1">
    <property type="entry name" value="SI:DKEY-256H2.1"/>
    <property type="match status" value="1"/>
</dbReference>
<feature type="region of interest" description="Disordered" evidence="2">
    <location>
        <begin position="23"/>
        <end position="100"/>
    </location>
</feature>
<reference evidence="4" key="1">
    <citation type="journal article" date="2010" name="Environ. Microbiol.">
        <title>Widespread known and novel phosphonate utilization pathways in marine bacteria revealed by functional screening and metagenomic analyses.</title>
        <authorList>
            <person name="Martinez A."/>
            <person name="Tyson G.W."/>
            <person name="DeLong E.F."/>
        </authorList>
    </citation>
    <scope>NUCLEOTIDE SEQUENCE</scope>
</reference>
<dbReference type="PANTHER" id="PTHR39319">
    <property type="entry name" value="SI:DKEY-256H2.1"/>
    <property type="match status" value="1"/>
</dbReference>
<dbReference type="InterPro" id="IPR053251">
    <property type="entry name" value="N-glycanase"/>
</dbReference>
<dbReference type="EMBL" id="GQ422594">
    <property type="protein sequence ID" value="ACU83562.1"/>
    <property type="molecule type" value="Genomic_DNA"/>
</dbReference>
<evidence type="ECO:0000313" key="4">
    <source>
        <dbReference type="EMBL" id="ACU83562.1"/>
    </source>
</evidence>
<dbReference type="AlphaFoldDB" id="D0E8J7"/>
<evidence type="ECO:0000256" key="2">
    <source>
        <dbReference type="SAM" id="MobiDB-lite"/>
    </source>
</evidence>
<dbReference type="InterPro" id="IPR015196">
    <property type="entry name" value="PngaseF_N"/>
</dbReference>
<evidence type="ECO:0000256" key="1">
    <source>
        <dbReference type="ARBA" id="ARBA00023157"/>
    </source>
</evidence>
<protein>
    <recommendedName>
        <fullName evidence="3">Peptide-N-glycosidase F N-terminal domain-containing protein</fullName>
    </recommendedName>
</protein>
<dbReference type="SUPFAM" id="SSF49742">
    <property type="entry name" value="PHM/PNGase F"/>
    <property type="match status" value="1"/>
</dbReference>
<dbReference type="InterPro" id="IPR008977">
    <property type="entry name" value="PHM/PNGase_F_dom_sf"/>
</dbReference>